<protein>
    <submittedName>
        <fullName evidence="2">Uncharacterized protein</fullName>
    </submittedName>
</protein>
<proteinExistence type="predicted"/>
<dbReference type="WBParaSite" id="JU765_v2.g17092.t1">
    <property type="protein sequence ID" value="JU765_v2.g17092.t1"/>
    <property type="gene ID" value="JU765_v2.g17092"/>
</dbReference>
<evidence type="ECO:0000313" key="2">
    <source>
        <dbReference type="WBParaSite" id="JU765_v2.g17092.t1"/>
    </source>
</evidence>
<reference evidence="2" key="1">
    <citation type="submission" date="2022-11" db="UniProtKB">
        <authorList>
            <consortium name="WormBaseParasite"/>
        </authorList>
    </citation>
    <scope>IDENTIFICATION</scope>
</reference>
<name>A0AC34QKC3_9BILA</name>
<dbReference type="Proteomes" id="UP000887576">
    <property type="component" value="Unplaced"/>
</dbReference>
<evidence type="ECO:0000313" key="1">
    <source>
        <dbReference type="Proteomes" id="UP000887576"/>
    </source>
</evidence>
<accession>A0AC34QKC3</accession>
<sequence length="134" mass="15243">MISSLVIYRRKPKPKLICKDENEWKQIAQAISIGSQAEALLNGTYFEISTTDSEGSDSSESREHEKIKIVPRRLKRNVQQKDKVLLTKGEPVIFLTDDPTDLEEFEIVGGKLTKEEKRILQKKLIATCNALNID</sequence>
<organism evidence="1 2">
    <name type="scientific">Panagrolaimus sp. JU765</name>
    <dbReference type="NCBI Taxonomy" id="591449"/>
    <lineage>
        <taxon>Eukaryota</taxon>
        <taxon>Metazoa</taxon>
        <taxon>Ecdysozoa</taxon>
        <taxon>Nematoda</taxon>
        <taxon>Chromadorea</taxon>
        <taxon>Rhabditida</taxon>
        <taxon>Tylenchina</taxon>
        <taxon>Panagrolaimomorpha</taxon>
        <taxon>Panagrolaimoidea</taxon>
        <taxon>Panagrolaimidae</taxon>
        <taxon>Panagrolaimus</taxon>
    </lineage>
</organism>